<evidence type="ECO:0000256" key="4">
    <source>
        <dbReference type="PROSITE-ProRule" id="PRU01161"/>
    </source>
</evidence>
<sequence length="357" mass="40422">MATAQKTVNLALQGGGAHGAFAWGVLDKLLEDGRLAVEGVCATSAGTMNACALAYGMHLGGPERARQALHDFWWNIHRSGQTHNPVRLLPWESWLGRGMEHSLAYVFFDSLTRTFSPYQFNPFDINPLRDVLLEAIDFDELRRCECVKLFISATHVASGKVRVFEAKDMSIDVAMASACLPFLFKAVTVNGEDFWDGGYVGNPALFPLYYDTESRDVIIVHINPVARQETPRQAPDIMNRLNEISFNSSLLKEMRAIAFVKKLVEHDMVKDEYKAHFKDVLVHSVRADKALCEFSVASKFSSDWEFLTKLRDRGREQMADWLGEHFDAIGQRDTVDLHNEFLTSTSRLFEDRPRDEI</sequence>
<protein>
    <submittedName>
        <fullName evidence="6">Alpha/beta hydrolase</fullName>
    </submittedName>
</protein>
<dbReference type="InterPro" id="IPR002641">
    <property type="entry name" value="PNPLA_dom"/>
</dbReference>
<keyword evidence="1 4" id="KW-0378">Hydrolase</keyword>
<keyword evidence="2 4" id="KW-0442">Lipid degradation</keyword>
<feature type="active site" description="Proton acceptor" evidence="4">
    <location>
        <position position="196"/>
    </location>
</feature>
<name>A0ABS1CL84_9GAMM</name>
<dbReference type="PANTHER" id="PTHR14226:SF78">
    <property type="entry name" value="SLR0060 PROTEIN"/>
    <property type="match status" value="1"/>
</dbReference>
<dbReference type="InterPro" id="IPR016035">
    <property type="entry name" value="Acyl_Trfase/lysoPLipase"/>
</dbReference>
<dbReference type="RefSeq" id="WP_200239324.1">
    <property type="nucleotide sequence ID" value="NZ_NRRV01000039.1"/>
</dbReference>
<reference evidence="6 7" key="1">
    <citation type="journal article" date="2020" name="Microorganisms">
        <title>Osmotic Adaptation and Compatible Solute Biosynthesis of Phototrophic Bacteria as Revealed from Genome Analyses.</title>
        <authorList>
            <person name="Imhoff J.F."/>
            <person name="Rahn T."/>
            <person name="Kunzel S."/>
            <person name="Keller A."/>
            <person name="Neulinger S.C."/>
        </authorList>
    </citation>
    <scope>NUCLEOTIDE SEQUENCE [LARGE SCALE GENOMIC DNA]</scope>
    <source>
        <strain evidence="6 7">DSM 6210</strain>
    </source>
</reference>
<evidence type="ECO:0000256" key="2">
    <source>
        <dbReference type="ARBA" id="ARBA00022963"/>
    </source>
</evidence>
<comment type="caution">
    <text evidence="6">The sequence shown here is derived from an EMBL/GenBank/DDBJ whole genome shotgun (WGS) entry which is preliminary data.</text>
</comment>
<dbReference type="Pfam" id="PF01734">
    <property type="entry name" value="Patatin"/>
    <property type="match status" value="1"/>
</dbReference>
<dbReference type="InterPro" id="IPR050301">
    <property type="entry name" value="NTE"/>
</dbReference>
<dbReference type="Proteomes" id="UP000748752">
    <property type="component" value="Unassembled WGS sequence"/>
</dbReference>
<proteinExistence type="predicted"/>
<keyword evidence="7" id="KW-1185">Reference proteome</keyword>
<dbReference type="SUPFAM" id="SSF52151">
    <property type="entry name" value="FabD/lysophospholipase-like"/>
    <property type="match status" value="1"/>
</dbReference>
<evidence type="ECO:0000313" key="7">
    <source>
        <dbReference type="Proteomes" id="UP000748752"/>
    </source>
</evidence>
<feature type="domain" description="PNPLA" evidence="5">
    <location>
        <begin position="10"/>
        <end position="209"/>
    </location>
</feature>
<dbReference type="Gene3D" id="3.40.1090.10">
    <property type="entry name" value="Cytosolic phospholipase A2 catalytic domain"/>
    <property type="match status" value="2"/>
</dbReference>
<keyword evidence="3 4" id="KW-0443">Lipid metabolism</keyword>
<dbReference type="PANTHER" id="PTHR14226">
    <property type="entry name" value="NEUROPATHY TARGET ESTERASE/SWISS CHEESE D.MELANOGASTER"/>
    <property type="match status" value="1"/>
</dbReference>
<gene>
    <name evidence="6" type="ORF">CKO31_15385</name>
</gene>
<evidence type="ECO:0000259" key="5">
    <source>
        <dbReference type="PROSITE" id="PS51635"/>
    </source>
</evidence>
<evidence type="ECO:0000313" key="6">
    <source>
        <dbReference type="EMBL" id="MBK1632096.1"/>
    </source>
</evidence>
<feature type="short sequence motif" description="GXGXXG" evidence="4">
    <location>
        <begin position="14"/>
        <end position="19"/>
    </location>
</feature>
<dbReference type="PROSITE" id="PS51635">
    <property type="entry name" value="PNPLA"/>
    <property type="match status" value="1"/>
</dbReference>
<comment type="caution">
    <text evidence="4">Lacks conserved residue(s) required for the propagation of feature annotation.</text>
</comment>
<dbReference type="EMBL" id="NRRV01000039">
    <property type="protein sequence ID" value="MBK1632096.1"/>
    <property type="molecule type" value="Genomic_DNA"/>
</dbReference>
<accession>A0ABS1CL84</accession>
<organism evidence="6 7">
    <name type="scientific">Thiohalocapsa halophila</name>
    <dbReference type="NCBI Taxonomy" id="69359"/>
    <lineage>
        <taxon>Bacteria</taxon>
        <taxon>Pseudomonadati</taxon>
        <taxon>Pseudomonadota</taxon>
        <taxon>Gammaproteobacteria</taxon>
        <taxon>Chromatiales</taxon>
        <taxon>Chromatiaceae</taxon>
        <taxon>Thiohalocapsa</taxon>
    </lineage>
</organism>
<evidence type="ECO:0000256" key="1">
    <source>
        <dbReference type="ARBA" id="ARBA00022801"/>
    </source>
</evidence>
<evidence type="ECO:0000256" key="3">
    <source>
        <dbReference type="ARBA" id="ARBA00023098"/>
    </source>
</evidence>
<dbReference type="GO" id="GO:0016787">
    <property type="term" value="F:hydrolase activity"/>
    <property type="evidence" value="ECO:0007669"/>
    <property type="project" value="UniProtKB-KW"/>
</dbReference>
<feature type="active site" description="Nucleophile" evidence="4">
    <location>
        <position position="44"/>
    </location>
</feature>
<feature type="short sequence motif" description="DGA/G" evidence="4">
    <location>
        <begin position="196"/>
        <end position="198"/>
    </location>
</feature>